<comment type="caution">
    <text evidence="1">The sequence shown here is derived from an EMBL/GenBank/DDBJ whole genome shotgun (WGS) entry which is preliminary data.</text>
</comment>
<dbReference type="AlphaFoldDB" id="A0A9P4UKR1"/>
<reference evidence="1" key="1">
    <citation type="journal article" date="2020" name="Stud. Mycol.">
        <title>101 Dothideomycetes genomes: a test case for predicting lifestyles and emergence of pathogens.</title>
        <authorList>
            <person name="Haridas S."/>
            <person name="Albert R."/>
            <person name="Binder M."/>
            <person name="Bloem J."/>
            <person name="Labutti K."/>
            <person name="Salamov A."/>
            <person name="Andreopoulos B."/>
            <person name="Baker S."/>
            <person name="Barry K."/>
            <person name="Bills G."/>
            <person name="Bluhm B."/>
            <person name="Cannon C."/>
            <person name="Castanera R."/>
            <person name="Culley D."/>
            <person name="Daum C."/>
            <person name="Ezra D."/>
            <person name="Gonzalez J."/>
            <person name="Henrissat B."/>
            <person name="Kuo A."/>
            <person name="Liang C."/>
            <person name="Lipzen A."/>
            <person name="Lutzoni F."/>
            <person name="Magnuson J."/>
            <person name="Mondo S."/>
            <person name="Nolan M."/>
            <person name="Ohm R."/>
            <person name="Pangilinan J."/>
            <person name="Park H.-J."/>
            <person name="Ramirez L."/>
            <person name="Alfaro M."/>
            <person name="Sun H."/>
            <person name="Tritt A."/>
            <person name="Yoshinaga Y."/>
            <person name="Zwiers L.-H."/>
            <person name="Turgeon B."/>
            <person name="Goodwin S."/>
            <person name="Spatafora J."/>
            <person name="Crous P."/>
            <person name="Grigoriev I."/>
        </authorList>
    </citation>
    <scope>NUCLEOTIDE SEQUENCE</scope>
    <source>
        <strain evidence="1">CBS 116435</strain>
    </source>
</reference>
<dbReference type="Proteomes" id="UP000799441">
    <property type="component" value="Unassembled WGS sequence"/>
</dbReference>
<proteinExistence type="predicted"/>
<accession>A0A9P4UKR1</accession>
<keyword evidence="2" id="KW-1185">Reference proteome</keyword>
<protein>
    <submittedName>
        <fullName evidence="1">Uncharacterized protein</fullName>
    </submittedName>
</protein>
<dbReference type="EMBL" id="MU003869">
    <property type="protein sequence ID" value="KAF2716551.1"/>
    <property type="molecule type" value="Genomic_DNA"/>
</dbReference>
<evidence type="ECO:0000313" key="1">
    <source>
        <dbReference type="EMBL" id="KAF2716551.1"/>
    </source>
</evidence>
<sequence length="298" mass="34636">MSLHLPAWTSRRRDDFDEIDHLMEWGSYIGQPSFPDERRYGQDWNRFLKIEGRYAGTANQATLWEARQRWDCPEDRTRMVEPIDHSFDTSRSLPMQGFDEPPRAAEGFSDYVNRRLDVRARRRGMGHLPPDCFAGVDEVQFPPGPGEFLGGDPILRVRQPVRLDREFDYAPVPCERFLSRIVKWRDRLDQCRTLPGWIGHPDIAEANQRREPLLTGLDDIYAQTGDIIGLDGRPVVRDTSHLLEVERRCPDHGWAQGLENRSRCRNFRADDRWESFLEEMDSTYMGSSPSRAWSPASS</sequence>
<name>A0A9P4UKR1_9PEZI</name>
<evidence type="ECO:0000313" key="2">
    <source>
        <dbReference type="Proteomes" id="UP000799441"/>
    </source>
</evidence>
<organism evidence="1 2">
    <name type="scientific">Polychaeton citri CBS 116435</name>
    <dbReference type="NCBI Taxonomy" id="1314669"/>
    <lineage>
        <taxon>Eukaryota</taxon>
        <taxon>Fungi</taxon>
        <taxon>Dikarya</taxon>
        <taxon>Ascomycota</taxon>
        <taxon>Pezizomycotina</taxon>
        <taxon>Dothideomycetes</taxon>
        <taxon>Dothideomycetidae</taxon>
        <taxon>Capnodiales</taxon>
        <taxon>Capnodiaceae</taxon>
        <taxon>Polychaeton</taxon>
    </lineage>
</organism>
<gene>
    <name evidence="1" type="ORF">K431DRAFT_307674</name>
</gene>